<dbReference type="EMBL" id="FNAN01000004">
    <property type="protein sequence ID" value="SDE31234.1"/>
    <property type="molecule type" value="Genomic_DNA"/>
</dbReference>
<name>A0A1G7BVS3_9BACT</name>
<dbReference type="PROSITE" id="PS51257">
    <property type="entry name" value="PROKAR_LIPOPROTEIN"/>
    <property type="match status" value="1"/>
</dbReference>
<feature type="region of interest" description="Disordered" evidence="1">
    <location>
        <begin position="180"/>
        <end position="203"/>
    </location>
</feature>
<dbReference type="OrthoDB" id="957738at2"/>
<dbReference type="AlphaFoldDB" id="A0A1G7BVS3"/>
<dbReference type="RefSeq" id="WP_090148251.1">
    <property type="nucleotide sequence ID" value="NZ_FNAN01000004.1"/>
</dbReference>
<gene>
    <name evidence="3" type="ORF">SAMN04487996_104326</name>
</gene>
<evidence type="ECO:0000259" key="2">
    <source>
        <dbReference type="Pfam" id="PF26303"/>
    </source>
</evidence>
<proteinExistence type="predicted"/>
<feature type="compositionally biased region" description="Low complexity" evidence="1">
    <location>
        <begin position="194"/>
        <end position="203"/>
    </location>
</feature>
<accession>A0A1G7BVS3</accession>
<dbReference type="STRING" id="659014.SAMN04487996_104326"/>
<sequence>MTELRKGSFIRKVKDISMGGALALALLSGTALVSCSSNDDESEYSYEETSYGKGIRSHIKEVSPGEFKIISEENVPTDSSMAIVSYLDGHKDTLNPMAAKALIDQEIRSNPHMGYHSGLSSMLLYGGMGYLLGRNSSYSYMNNYRGRMNPEQSRSFYANPGAYASSRSAALGVETSRSVRTVTTRPAGGRKGFFGRSSGRSGG</sequence>
<organism evidence="3 4">
    <name type="scientific">Dyadobacter soli</name>
    <dbReference type="NCBI Taxonomy" id="659014"/>
    <lineage>
        <taxon>Bacteria</taxon>
        <taxon>Pseudomonadati</taxon>
        <taxon>Bacteroidota</taxon>
        <taxon>Cytophagia</taxon>
        <taxon>Cytophagales</taxon>
        <taxon>Spirosomataceae</taxon>
        <taxon>Dyadobacter</taxon>
    </lineage>
</organism>
<dbReference type="Pfam" id="PF26303">
    <property type="entry name" value="UPF0323"/>
    <property type="match status" value="1"/>
</dbReference>
<keyword evidence="4" id="KW-1185">Reference proteome</keyword>
<protein>
    <recommendedName>
        <fullName evidence="2">UPF0323 domain-containing protein</fullName>
    </recommendedName>
</protein>
<dbReference type="Proteomes" id="UP000198748">
    <property type="component" value="Unassembled WGS sequence"/>
</dbReference>
<reference evidence="4" key="1">
    <citation type="submission" date="2016-10" db="EMBL/GenBank/DDBJ databases">
        <authorList>
            <person name="Varghese N."/>
            <person name="Submissions S."/>
        </authorList>
    </citation>
    <scope>NUCLEOTIDE SEQUENCE [LARGE SCALE GENOMIC DNA]</scope>
    <source>
        <strain evidence="4">DSM 25329</strain>
    </source>
</reference>
<feature type="domain" description="UPF0323" evidence="2">
    <location>
        <begin position="55"/>
        <end position="169"/>
    </location>
</feature>
<evidence type="ECO:0000313" key="3">
    <source>
        <dbReference type="EMBL" id="SDE31234.1"/>
    </source>
</evidence>
<evidence type="ECO:0000256" key="1">
    <source>
        <dbReference type="SAM" id="MobiDB-lite"/>
    </source>
</evidence>
<evidence type="ECO:0000313" key="4">
    <source>
        <dbReference type="Proteomes" id="UP000198748"/>
    </source>
</evidence>
<dbReference type="InterPro" id="IPR059092">
    <property type="entry name" value="UPF0323_dom"/>
</dbReference>